<sequence>MGEASGDRVPSSAQRPATKTRRSRKSATSMAHSNAAMRDNSGEAAPRPSPIHARGSAKRPAASRDNRACHGRPSCIQCAQLTPPAVQFARPSCCSTRTIPRGGWAAAGGGGRRLRFQNFVFNSEKSRSCLDCSRRKDIQARTVKGRLSWTGRRYQAGTIRGRPNWFGSLLPEVQGTSSWFISWMLKQHEDQAQSVKSSSSAESRAELNCRVQAQNAQMQNISSADQVRCTRAVIECEAVYKSSDQVHA</sequence>
<proteinExistence type="predicted"/>
<gene>
    <name evidence="2" type="ORF">F511_22503</name>
</gene>
<accession>A0A2Z7A7N1</accession>
<evidence type="ECO:0000313" key="2">
    <source>
        <dbReference type="EMBL" id="KZV17607.1"/>
    </source>
</evidence>
<protein>
    <submittedName>
        <fullName evidence="2">Uncharacterized protein</fullName>
    </submittedName>
</protein>
<organism evidence="2 3">
    <name type="scientific">Dorcoceras hygrometricum</name>
    <dbReference type="NCBI Taxonomy" id="472368"/>
    <lineage>
        <taxon>Eukaryota</taxon>
        <taxon>Viridiplantae</taxon>
        <taxon>Streptophyta</taxon>
        <taxon>Embryophyta</taxon>
        <taxon>Tracheophyta</taxon>
        <taxon>Spermatophyta</taxon>
        <taxon>Magnoliopsida</taxon>
        <taxon>eudicotyledons</taxon>
        <taxon>Gunneridae</taxon>
        <taxon>Pentapetalae</taxon>
        <taxon>asterids</taxon>
        <taxon>lamiids</taxon>
        <taxon>Lamiales</taxon>
        <taxon>Gesneriaceae</taxon>
        <taxon>Didymocarpoideae</taxon>
        <taxon>Trichosporeae</taxon>
        <taxon>Loxocarpinae</taxon>
        <taxon>Dorcoceras</taxon>
    </lineage>
</organism>
<dbReference type="EMBL" id="KV018124">
    <property type="protein sequence ID" value="KZV17607.1"/>
    <property type="molecule type" value="Genomic_DNA"/>
</dbReference>
<keyword evidence="3" id="KW-1185">Reference proteome</keyword>
<dbReference type="Proteomes" id="UP000250235">
    <property type="component" value="Unassembled WGS sequence"/>
</dbReference>
<reference evidence="2 3" key="1">
    <citation type="journal article" date="2015" name="Proc. Natl. Acad. Sci. U.S.A.">
        <title>The resurrection genome of Boea hygrometrica: A blueprint for survival of dehydration.</title>
        <authorList>
            <person name="Xiao L."/>
            <person name="Yang G."/>
            <person name="Zhang L."/>
            <person name="Yang X."/>
            <person name="Zhao S."/>
            <person name="Ji Z."/>
            <person name="Zhou Q."/>
            <person name="Hu M."/>
            <person name="Wang Y."/>
            <person name="Chen M."/>
            <person name="Xu Y."/>
            <person name="Jin H."/>
            <person name="Xiao X."/>
            <person name="Hu G."/>
            <person name="Bao F."/>
            <person name="Hu Y."/>
            <person name="Wan P."/>
            <person name="Li L."/>
            <person name="Deng X."/>
            <person name="Kuang T."/>
            <person name="Xiang C."/>
            <person name="Zhu J.K."/>
            <person name="Oliver M.J."/>
            <person name="He Y."/>
        </authorList>
    </citation>
    <scope>NUCLEOTIDE SEQUENCE [LARGE SCALE GENOMIC DNA]</scope>
    <source>
        <strain evidence="3">cv. XS01</strain>
    </source>
</reference>
<name>A0A2Z7A7N1_9LAMI</name>
<evidence type="ECO:0000256" key="1">
    <source>
        <dbReference type="SAM" id="MobiDB-lite"/>
    </source>
</evidence>
<evidence type="ECO:0000313" key="3">
    <source>
        <dbReference type="Proteomes" id="UP000250235"/>
    </source>
</evidence>
<dbReference type="AlphaFoldDB" id="A0A2Z7A7N1"/>
<feature type="region of interest" description="Disordered" evidence="1">
    <location>
        <begin position="1"/>
        <end position="66"/>
    </location>
</feature>